<evidence type="ECO:0008006" key="4">
    <source>
        <dbReference type="Google" id="ProtNLM"/>
    </source>
</evidence>
<evidence type="ECO:0000313" key="2">
    <source>
        <dbReference type="EMBL" id="QIW61899.1"/>
    </source>
</evidence>
<protein>
    <recommendedName>
        <fullName evidence="4">Lipoprotein</fullName>
    </recommendedName>
</protein>
<feature type="signal peptide" evidence="1">
    <location>
        <begin position="1"/>
        <end position="21"/>
    </location>
</feature>
<accession>A0A6H0V2I9</accession>
<feature type="chain" id="PRO_5026080558" description="Lipoprotein" evidence="1">
    <location>
        <begin position="22"/>
        <end position="487"/>
    </location>
</feature>
<evidence type="ECO:0000313" key="3">
    <source>
        <dbReference type="Proteomes" id="UP000503310"/>
    </source>
</evidence>
<dbReference type="Proteomes" id="UP000503310">
    <property type="component" value="Chromosome"/>
</dbReference>
<proteinExistence type="predicted"/>
<organism evidence="2 3">
    <name type="scientific">Mycoplasmopsis gallinacea</name>
    <dbReference type="NCBI Taxonomy" id="29556"/>
    <lineage>
        <taxon>Bacteria</taxon>
        <taxon>Bacillati</taxon>
        <taxon>Mycoplasmatota</taxon>
        <taxon>Mycoplasmoidales</taxon>
        <taxon>Metamycoplasmataceae</taxon>
        <taxon>Mycoplasmopsis</taxon>
    </lineage>
</organism>
<reference evidence="2 3" key="1">
    <citation type="submission" date="2019-12" db="EMBL/GenBank/DDBJ databases">
        <title>Sequencing and analysis of the whole genome of Mycoplasma gallinaceum strain Peacock20181011.</title>
        <authorList>
            <person name="Liu X."/>
            <person name="Qin Z."/>
            <person name="Xu H."/>
        </authorList>
    </citation>
    <scope>NUCLEOTIDE SEQUENCE [LARGE SCALE GENOMIC DNA]</scope>
    <source>
        <strain evidence="2 3">Peacock20181011</strain>
    </source>
</reference>
<dbReference type="AlphaFoldDB" id="A0A6H0V2I9"/>
<gene>
    <name evidence="2" type="ORF">GOQ20_00205</name>
</gene>
<evidence type="ECO:0000256" key="1">
    <source>
        <dbReference type="SAM" id="SignalP"/>
    </source>
</evidence>
<sequence length="487" mass="58507">MKNKKKLLSISSLLPFLLVPAISSCKSHQEAPINAKKEVASNNHSDEHRISVEYDLNEFNFSKGKQYELQKLVRNVKKEWDLDLNQLWNSITKRHSWANLFIDRFDKEQISNLLPWSSQKIYEDKYGRIIKNNEKVTVDDNYKDYLKWLDNYLVKDFNSLNVEEKLTPSNSKDSFFGVFKYKLENTIYDANDFFVNFVKLDSPEYLDDIWTNVFFVNKYSELEEYVSGMDSAAAKKELRQNLLPKIQSLFENNKSKDMFFSVAIIPTYNENMFIRNMYYDNEKGNLIAKMSFLNSEQISDKLNLLIVPIWYKPKFHIVFEPWKQLKPTYDTFGFPVDETVYYSRKLSSKFTNIDNFIIRNKRTLNFILDDSYNENEWINIPYHQTFEWTLLTYTANLYFDNLFYCYLDHFINGQSYTFENFLDQEAENKFIKFLSYKLRINELDARNFFNKIQNLEKLNYLEIPLLKKWVMQDFKDYDKEIDIKETF</sequence>
<dbReference type="PROSITE" id="PS51257">
    <property type="entry name" value="PROKAR_LIPOPROTEIN"/>
    <property type="match status" value="1"/>
</dbReference>
<dbReference type="RefSeq" id="WP_167844927.1">
    <property type="nucleotide sequence ID" value="NZ_CP047225.1"/>
</dbReference>
<keyword evidence="1" id="KW-0732">Signal</keyword>
<name>A0A6H0V2I9_9BACT</name>
<dbReference type="EMBL" id="CP047225">
    <property type="protein sequence ID" value="QIW61899.1"/>
    <property type="molecule type" value="Genomic_DNA"/>
</dbReference>